<reference evidence="4 5" key="1">
    <citation type="journal article" date="2017" name="Int. J. Syst. Evol. Microbiol.">
        <title>Erythrobacter aquimixticola sp. nov., isolated from the junction between the ocean and a freshwater spring.</title>
        <authorList>
            <person name="Park S."/>
            <person name="Jung Y.T."/>
            <person name="Choi S.J."/>
            <person name="Yoon J.H."/>
        </authorList>
    </citation>
    <scope>NUCLEOTIDE SEQUENCE [LARGE SCALE GENOMIC DNA]</scope>
    <source>
        <strain evidence="4 5">JSSK-14</strain>
    </source>
</reference>
<gene>
    <name evidence="4" type="ORF">D6201_07160</name>
</gene>
<accession>A0A419RWS3</accession>
<keyword evidence="5" id="KW-1185">Reference proteome</keyword>
<comment type="caution">
    <text evidence="4">The sequence shown here is derived from an EMBL/GenBank/DDBJ whole genome shotgun (WGS) entry which is preliminary data.</text>
</comment>
<dbReference type="CDD" id="cd00093">
    <property type="entry name" value="HTH_XRE"/>
    <property type="match status" value="1"/>
</dbReference>
<dbReference type="InterPro" id="IPR001387">
    <property type="entry name" value="Cro/C1-type_HTH"/>
</dbReference>
<dbReference type="SUPFAM" id="SSF51182">
    <property type="entry name" value="RmlC-like cupins"/>
    <property type="match status" value="1"/>
</dbReference>
<dbReference type="InterPro" id="IPR010982">
    <property type="entry name" value="Lambda_DNA-bd_dom_sf"/>
</dbReference>
<dbReference type="InterPro" id="IPR025194">
    <property type="entry name" value="RodZ-like_C"/>
</dbReference>
<dbReference type="SMART" id="SM00530">
    <property type="entry name" value="HTH_XRE"/>
    <property type="match status" value="1"/>
</dbReference>
<evidence type="ECO:0000259" key="3">
    <source>
        <dbReference type="PROSITE" id="PS50943"/>
    </source>
</evidence>
<organism evidence="4 5">
    <name type="scientific">Aurantiacibacter aquimixticola</name>
    <dbReference type="NCBI Taxonomy" id="1958945"/>
    <lineage>
        <taxon>Bacteria</taxon>
        <taxon>Pseudomonadati</taxon>
        <taxon>Pseudomonadota</taxon>
        <taxon>Alphaproteobacteria</taxon>
        <taxon>Sphingomonadales</taxon>
        <taxon>Erythrobacteraceae</taxon>
        <taxon>Aurantiacibacter</taxon>
    </lineage>
</organism>
<dbReference type="InterPro" id="IPR011051">
    <property type="entry name" value="RmlC_Cupin_sf"/>
</dbReference>
<feature type="region of interest" description="Disordered" evidence="1">
    <location>
        <begin position="256"/>
        <end position="277"/>
    </location>
</feature>
<dbReference type="SUPFAM" id="SSF47413">
    <property type="entry name" value="lambda repressor-like DNA-binding domains"/>
    <property type="match status" value="1"/>
</dbReference>
<dbReference type="OrthoDB" id="9790252at2"/>
<dbReference type="PROSITE" id="PS50943">
    <property type="entry name" value="HTH_CROC1"/>
    <property type="match status" value="1"/>
</dbReference>
<feature type="transmembrane region" description="Helical" evidence="2">
    <location>
        <begin position="111"/>
        <end position="134"/>
    </location>
</feature>
<dbReference type="InterPro" id="IPR050400">
    <property type="entry name" value="Bact_Cytoskel_RodZ"/>
</dbReference>
<dbReference type="Pfam" id="PF13413">
    <property type="entry name" value="HTH_25"/>
    <property type="match status" value="1"/>
</dbReference>
<dbReference type="EMBL" id="RAHX01000001">
    <property type="protein sequence ID" value="RJY10255.1"/>
    <property type="molecule type" value="Genomic_DNA"/>
</dbReference>
<evidence type="ECO:0000313" key="5">
    <source>
        <dbReference type="Proteomes" id="UP000285232"/>
    </source>
</evidence>
<evidence type="ECO:0000313" key="4">
    <source>
        <dbReference type="EMBL" id="RJY10255.1"/>
    </source>
</evidence>
<dbReference type="Pfam" id="PF13464">
    <property type="entry name" value="RodZ_C"/>
    <property type="match status" value="1"/>
</dbReference>
<dbReference type="PANTHER" id="PTHR34475:SF1">
    <property type="entry name" value="CYTOSKELETON PROTEIN RODZ"/>
    <property type="match status" value="1"/>
</dbReference>
<evidence type="ECO:0000256" key="2">
    <source>
        <dbReference type="SAM" id="Phobius"/>
    </source>
</evidence>
<keyword evidence="2" id="KW-0472">Membrane</keyword>
<name>A0A419RWS3_9SPHN</name>
<keyword evidence="2" id="KW-1133">Transmembrane helix</keyword>
<evidence type="ECO:0000256" key="1">
    <source>
        <dbReference type="SAM" id="MobiDB-lite"/>
    </source>
</evidence>
<dbReference type="PANTHER" id="PTHR34475">
    <property type="match status" value="1"/>
</dbReference>
<keyword evidence="2" id="KW-0812">Transmembrane</keyword>
<dbReference type="AlphaFoldDB" id="A0A419RWS3"/>
<dbReference type="GO" id="GO:0003677">
    <property type="term" value="F:DNA binding"/>
    <property type="evidence" value="ECO:0007669"/>
    <property type="project" value="InterPro"/>
</dbReference>
<feature type="domain" description="HTH cro/C1-type" evidence="3">
    <location>
        <begin position="13"/>
        <end position="45"/>
    </location>
</feature>
<protein>
    <submittedName>
        <fullName evidence="4">DUF4115 domain-containing protein</fullName>
    </submittedName>
</protein>
<dbReference type="Gene3D" id="1.10.260.40">
    <property type="entry name" value="lambda repressor-like DNA-binding domains"/>
    <property type="match status" value="1"/>
</dbReference>
<dbReference type="Proteomes" id="UP000285232">
    <property type="component" value="Unassembled WGS sequence"/>
</dbReference>
<proteinExistence type="predicted"/>
<sequence>MTASAPQGVGGQLRAAREGKGLTLDQVASETRISKRHIERIEAGEFHELPGRTYAVGFSRTLARAVGLDEGDVVELVRAEMDVEGPSSRYASRRETTFEPGDPSRAPGGKLVWFSIFASAILLIGIFFAARALFMPAAELPSLTEQEAQEREAELAAQRAAEQETTQPIDETGEVVFTAEGEAWVRFSDAQGRVLTERTMSEGDTYTIPADAEGATIITGRPDLLAITIGGRDVPKISEELETVTDVPVSAEALLARGRSAPSVNATPAPQTDGAAT</sequence>